<keyword evidence="3" id="KW-0378">Hydrolase</keyword>
<feature type="chain" id="PRO_5041267575" description="Amidohydrolase-related domain-containing protein" evidence="5">
    <location>
        <begin position="24"/>
        <end position="515"/>
    </location>
</feature>
<dbReference type="GO" id="GO:0005829">
    <property type="term" value="C:cytosol"/>
    <property type="evidence" value="ECO:0007669"/>
    <property type="project" value="TreeGrafter"/>
</dbReference>
<reference evidence="7" key="1">
    <citation type="submission" date="2022-10" db="EMBL/GenBank/DDBJ databases">
        <title>Determination and structural analysis of whole genome sequence of Sarocladium strictum F4-1.</title>
        <authorList>
            <person name="Hu L."/>
            <person name="Jiang Y."/>
        </authorList>
    </citation>
    <scope>NUCLEOTIDE SEQUENCE</scope>
    <source>
        <strain evidence="7">F4-1</strain>
    </source>
</reference>
<feature type="domain" description="Amidohydrolase-related" evidence="6">
    <location>
        <begin position="85"/>
        <end position="445"/>
    </location>
</feature>
<dbReference type="EMBL" id="JAPDFR010000002">
    <property type="protein sequence ID" value="KAK0389218.1"/>
    <property type="molecule type" value="Genomic_DNA"/>
</dbReference>
<evidence type="ECO:0000256" key="4">
    <source>
        <dbReference type="ARBA" id="ARBA00022833"/>
    </source>
</evidence>
<dbReference type="SUPFAM" id="SSF51556">
    <property type="entry name" value="Metallo-dependent hydrolases"/>
    <property type="match status" value="1"/>
</dbReference>
<gene>
    <name evidence="7" type="ORF">NLU13_2793</name>
</gene>
<keyword evidence="5" id="KW-0732">Signal</keyword>
<comment type="caution">
    <text evidence="7">The sequence shown here is derived from an EMBL/GenBank/DDBJ whole genome shotgun (WGS) entry which is preliminary data.</text>
</comment>
<dbReference type="InterPro" id="IPR011059">
    <property type="entry name" value="Metal-dep_hydrolase_composite"/>
</dbReference>
<proteinExistence type="predicted"/>
<evidence type="ECO:0000313" key="7">
    <source>
        <dbReference type="EMBL" id="KAK0389218.1"/>
    </source>
</evidence>
<evidence type="ECO:0000256" key="2">
    <source>
        <dbReference type="ARBA" id="ARBA00022723"/>
    </source>
</evidence>
<dbReference type="InterPro" id="IPR051607">
    <property type="entry name" value="Metallo-dep_hydrolases"/>
</dbReference>
<evidence type="ECO:0000256" key="3">
    <source>
        <dbReference type="ARBA" id="ARBA00022801"/>
    </source>
</evidence>
<keyword evidence="8" id="KW-1185">Reference proteome</keyword>
<dbReference type="InterPro" id="IPR006680">
    <property type="entry name" value="Amidohydro-rel"/>
</dbReference>
<dbReference type="PANTHER" id="PTHR11271:SF37">
    <property type="entry name" value="FAMILY PROTEIN, PUTATIVE (AFU_ORTHOLOGUE AFUA_4G00460)-RELATED"/>
    <property type="match status" value="1"/>
</dbReference>
<keyword evidence="4" id="KW-0862">Zinc</keyword>
<dbReference type="GO" id="GO:0019239">
    <property type="term" value="F:deaminase activity"/>
    <property type="evidence" value="ECO:0007669"/>
    <property type="project" value="TreeGrafter"/>
</dbReference>
<accession>A0AA39GM91</accession>
<dbReference type="Pfam" id="PF01979">
    <property type="entry name" value="Amidohydro_1"/>
    <property type="match status" value="1"/>
</dbReference>
<dbReference type="Gene3D" id="2.30.40.10">
    <property type="entry name" value="Urease, subunit C, domain 1"/>
    <property type="match status" value="1"/>
</dbReference>
<comment type="cofactor">
    <cofactor evidence="1">
        <name>Zn(2+)</name>
        <dbReference type="ChEBI" id="CHEBI:29105"/>
    </cofactor>
</comment>
<protein>
    <recommendedName>
        <fullName evidence="6">Amidohydrolase-related domain-containing protein</fullName>
    </recommendedName>
</protein>
<dbReference type="Proteomes" id="UP001175261">
    <property type="component" value="Unassembled WGS sequence"/>
</dbReference>
<keyword evidence="2" id="KW-0479">Metal-binding</keyword>
<feature type="signal peptide" evidence="5">
    <location>
        <begin position="1"/>
        <end position="23"/>
    </location>
</feature>
<evidence type="ECO:0000259" key="6">
    <source>
        <dbReference type="Pfam" id="PF01979"/>
    </source>
</evidence>
<sequence length="515" mass="56491">MQPLKMSIMALLSGLPLFGGTAGASSTLFWGGTIVGFNNDTNSLAVYRNGSILVENDRIAAIHEKTQSKDEAGDGVEVIDVTGQILTPGFIDTHRHGWQTALKTLGSNTSLAEYFGRYSSPASGADFRAEDVYIGQLAGIYEALNAGVTTMVDHAHHTWSNETSWAGLNASAESGARVFWCYAFENTRNAEGPRTVVEQLANFRAMINSEGWKSSATEIGIAYDSWGPRPDVEERGKVMKLATEFDVPVITTHSLGGPWGVTNMPSDLAELDILKGDIPIIFSHASFLSPNDRDLLRQNNHYVSITPESEMHYGHTHPHSYLIQDQAALGVDTHFTFSTDILTQARIWLQSTRYRLFSQVIENWKIPRNTPETVNQAFLLATRNGGLALRRHDLGVLNKGAKADLIVWNARESPALLGWNDPVAAVMLHASVGDILDVMVDGKFVKKGGRLVVEGYDEVRERFIASAKRLQEVWAAKDYPVLEGQWMAGGSEFADTMKVDVVSGQGNGYGELFVE</sequence>
<evidence type="ECO:0000313" key="8">
    <source>
        <dbReference type="Proteomes" id="UP001175261"/>
    </source>
</evidence>
<dbReference type="Gene3D" id="3.20.20.140">
    <property type="entry name" value="Metal-dependent hydrolases"/>
    <property type="match status" value="1"/>
</dbReference>
<organism evidence="7 8">
    <name type="scientific">Sarocladium strictum</name>
    <name type="common">Black bundle disease fungus</name>
    <name type="synonym">Acremonium strictum</name>
    <dbReference type="NCBI Taxonomy" id="5046"/>
    <lineage>
        <taxon>Eukaryota</taxon>
        <taxon>Fungi</taxon>
        <taxon>Dikarya</taxon>
        <taxon>Ascomycota</taxon>
        <taxon>Pezizomycotina</taxon>
        <taxon>Sordariomycetes</taxon>
        <taxon>Hypocreomycetidae</taxon>
        <taxon>Hypocreales</taxon>
        <taxon>Sarocladiaceae</taxon>
        <taxon>Sarocladium</taxon>
    </lineage>
</organism>
<evidence type="ECO:0000256" key="5">
    <source>
        <dbReference type="SAM" id="SignalP"/>
    </source>
</evidence>
<dbReference type="GO" id="GO:0046872">
    <property type="term" value="F:metal ion binding"/>
    <property type="evidence" value="ECO:0007669"/>
    <property type="project" value="UniProtKB-KW"/>
</dbReference>
<dbReference type="AlphaFoldDB" id="A0AA39GM91"/>
<dbReference type="InterPro" id="IPR032466">
    <property type="entry name" value="Metal_Hydrolase"/>
</dbReference>
<evidence type="ECO:0000256" key="1">
    <source>
        <dbReference type="ARBA" id="ARBA00001947"/>
    </source>
</evidence>
<dbReference type="PANTHER" id="PTHR11271">
    <property type="entry name" value="GUANINE DEAMINASE"/>
    <property type="match status" value="1"/>
</dbReference>
<name>A0AA39GM91_SARSR</name>
<dbReference type="SUPFAM" id="SSF51338">
    <property type="entry name" value="Composite domain of metallo-dependent hydrolases"/>
    <property type="match status" value="1"/>
</dbReference>